<dbReference type="Gene3D" id="3.40.50.300">
    <property type="entry name" value="P-loop containing nucleotide triphosphate hydrolases"/>
    <property type="match status" value="1"/>
</dbReference>
<comment type="caution">
    <text evidence="1">The sequence shown here is derived from an EMBL/GenBank/DDBJ whole genome shotgun (WGS) entry which is preliminary data.</text>
</comment>
<evidence type="ECO:0008006" key="2">
    <source>
        <dbReference type="Google" id="ProtNLM"/>
    </source>
</evidence>
<name>X1Q7L3_9ZZZZ</name>
<dbReference type="SUPFAM" id="SSF52540">
    <property type="entry name" value="P-loop containing nucleoside triphosphate hydrolases"/>
    <property type="match status" value="1"/>
</dbReference>
<evidence type="ECO:0000313" key="1">
    <source>
        <dbReference type="EMBL" id="GAI39269.1"/>
    </source>
</evidence>
<gene>
    <name evidence="1" type="ORF">S06H3_38770</name>
</gene>
<dbReference type="AlphaFoldDB" id="X1Q7L3"/>
<dbReference type="InterPro" id="IPR027417">
    <property type="entry name" value="P-loop_NTPase"/>
</dbReference>
<dbReference type="EMBL" id="BARV01023658">
    <property type="protein sequence ID" value="GAI39269.1"/>
    <property type="molecule type" value="Genomic_DNA"/>
</dbReference>
<reference evidence="1" key="1">
    <citation type="journal article" date="2014" name="Front. Microbiol.">
        <title>High frequency of phylogenetically diverse reductive dehalogenase-homologous genes in deep subseafloor sedimentary metagenomes.</title>
        <authorList>
            <person name="Kawai M."/>
            <person name="Futagami T."/>
            <person name="Toyoda A."/>
            <person name="Takaki Y."/>
            <person name="Nishi S."/>
            <person name="Hori S."/>
            <person name="Arai W."/>
            <person name="Tsubouchi T."/>
            <person name="Morono Y."/>
            <person name="Uchiyama I."/>
            <person name="Ito T."/>
            <person name="Fujiyama A."/>
            <person name="Inagaki F."/>
            <person name="Takami H."/>
        </authorList>
    </citation>
    <scope>NUCLEOTIDE SEQUENCE</scope>
    <source>
        <strain evidence="1">Expedition CK06-06</strain>
    </source>
</reference>
<accession>X1Q7L3</accession>
<sequence length="67" mass="8036">REIRFEEEFVNKKIIDGKLFLERVRDGYYKLSQEESGRIKVIDANRSKEEIFKDIIKIVNKKLAYSV</sequence>
<organism evidence="1">
    <name type="scientific">marine sediment metagenome</name>
    <dbReference type="NCBI Taxonomy" id="412755"/>
    <lineage>
        <taxon>unclassified sequences</taxon>
        <taxon>metagenomes</taxon>
        <taxon>ecological metagenomes</taxon>
    </lineage>
</organism>
<protein>
    <recommendedName>
        <fullName evidence="2">Thymidylate kinase-like domain-containing protein</fullName>
    </recommendedName>
</protein>
<feature type="non-terminal residue" evidence="1">
    <location>
        <position position="1"/>
    </location>
</feature>
<proteinExistence type="predicted"/>